<dbReference type="HOGENOM" id="CLU_2084651_0_0_1"/>
<dbReference type="EMBL" id="GL636487">
    <property type="protein sequence ID" value="EFW21750.1"/>
    <property type="molecule type" value="Genomic_DNA"/>
</dbReference>
<evidence type="ECO:0000313" key="2">
    <source>
        <dbReference type="Proteomes" id="UP000002497"/>
    </source>
</evidence>
<keyword evidence="2" id="KW-1185">Reference proteome</keyword>
<organism evidence="2">
    <name type="scientific">Coccidioides posadasii (strain RMSCC 757 / Silveira)</name>
    <name type="common">Valley fever fungus</name>
    <dbReference type="NCBI Taxonomy" id="443226"/>
    <lineage>
        <taxon>Eukaryota</taxon>
        <taxon>Fungi</taxon>
        <taxon>Dikarya</taxon>
        <taxon>Ascomycota</taxon>
        <taxon>Pezizomycotina</taxon>
        <taxon>Eurotiomycetes</taxon>
        <taxon>Eurotiomycetidae</taxon>
        <taxon>Onygenales</taxon>
        <taxon>Onygenaceae</taxon>
        <taxon>Coccidioides</taxon>
    </lineage>
</organism>
<name>E9CWS4_COCPS</name>
<dbReference type="OMA" id="RHRRWRC"/>
<dbReference type="AlphaFoldDB" id="E9CWS4"/>
<gene>
    <name evidence="1" type="ORF">CPSG_01907</name>
</gene>
<protein>
    <submittedName>
        <fullName evidence="1">Predicted protein</fullName>
    </submittedName>
</protein>
<reference evidence="2" key="2">
    <citation type="submission" date="2010-03" db="EMBL/GenBank/DDBJ databases">
        <title>The genome sequence of Coccidioides posadasii strain Silveira.</title>
        <authorList>
            <consortium name="The Broad Institute Genome Sequencing Center for Infectious Disease"/>
            <person name="Neafsey D."/>
            <person name="Orbach M."/>
            <person name="Henn M.R."/>
            <person name="Cole G.T."/>
            <person name="Galgiani J."/>
            <person name="Gardner M.J."/>
            <person name="Kirkland T.N."/>
            <person name="Taylor J.W."/>
            <person name="Young S.K."/>
            <person name="Zeng Q."/>
            <person name="Koehrsen M."/>
            <person name="Alvarado L."/>
            <person name="Berlin A."/>
            <person name="Borenstein D."/>
            <person name="Chapman S.B."/>
            <person name="Chen Z."/>
            <person name="Engels R."/>
            <person name="Freedman E."/>
            <person name="Gellesch M."/>
            <person name="Goldberg J."/>
            <person name="Griggs A."/>
            <person name="Gujja S."/>
            <person name="Heilman E."/>
            <person name="Heiman D."/>
            <person name="Howarth C."/>
            <person name="Jen D."/>
            <person name="Larson L."/>
            <person name="Mehta T."/>
            <person name="Neiman D."/>
            <person name="Park D."/>
            <person name="Pearson M."/>
            <person name="Richards J."/>
            <person name="Roberts A."/>
            <person name="Saif S."/>
            <person name="Shea T."/>
            <person name="Shenoy N."/>
            <person name="Sisk P."/>
            <person name="Stolte C."/>
            <person name="Sykes S."/>
            <person name="Walk T."/>
            <person name="White J."/>
            <person name="Yandava C."/>
            <person name="Haas B."/>
            <person name="Nusbaum C."/>
            <person name="Birren B."/>
        </authorList>
    </citation>
    <scope>NUCLEOTIDE SEQUENCE [LARGE SCALE GENOMIC DNA]</scope>
    <source>
        <strain evidence="2">RMSCC 757 / Silveira</strain>
    </source>
</reference>
<sequence length="117" mass="13175">MGIHGLAVRFRNFLRGSWFRIPPSAPSKSHFQGFGALKNRPARNLSDWPCSGRSRGQVGSLLGPADGVYSSAGEALLRSEYQGDGIWGRLMRHRRWRCGRADGCRRSWPWCRAKYPG</sequence>
<dbReference type="VEuPathDB" id="FungiDB:CPSG_01907"/>
<reference evidence="2" key="1">
    <citation type="journal article" date="2010" name="Genome Res.">
        <title>Population genomic sequencing of Coccidioides fungi reveals recent hybridization and transposon control.</title>
        <authorList>
            <person name="Neafsey D.E."/>
            <person name="Barker B.M."/>
            <person name="Sharpton T.J."/>
            <person name="Stajich J.E."/>
            <person name="Park D.J."/>
            <person name="Whiston E."/>
            <person name="Hung C.-Y."/>
            <person name="McMahan C."/>
            <person name="White J."/>
            <person name="Sykes S."/>
            <person name="Heiman D."/>
            <person name="Young S."/>
            <person name="Zeng Q."/>
            <person name="Abouelleil A."/>
            <person name="Aftuck L."/>
            <person name="Bessette D."/>
            <person name="Brown A."/>
            <person name="FitzGerald M."/>
            <person name="Lui A."/>
            <person name="Macdonald J.P."/>
            <person name="Priest M."/>
            <person name="Orbach M.J."/>
            <person name="Galgiani J.N."/>
            <person name="Kirkland T.N."/>
            <person name="Cole G.T."/>
            <person name="Birren B.W."/>
            <person name="Henn M.R."/>
            <person name="Taylor J.W."/>
            <person name="Rounsley S.D."/>
        </authorList>
    </citation>
    <scope>NUCLEOTIDE SEQUENCE [LARGE SCALE GENOMIC DNA]</scope>
    <source>
        <strain evidence="2">RMSCC 757 / Silveira</strain>
    </source>
</reference>
<evidence type="ECO:0000313" key="1">
    <source>
        <dbReference type="EMBL" id="EFW21750.1"/>
    </source>
</evidence>
<accession>E9CWS4</accession>
<proteinExistence type="predicted"/>
<dbReference type="Proteomes" id="UP000002497">
    <property type="component" value="Unassembled WGS sequence"/>
</dbReference>